<feature type="region of interest" description="Disordered" evidence="1">
    <location>
        <begin position="187"/>
        <end position="214"/>
    </location>
</feature>
<comment type="caution">
    <text evidence="2">The sequence shown here is derived from an EMBL/GenBank/DDBJ whole genome shotgun (WGS) entry which is preliminary data.</text>
</comment>
<name>A0A368V8G0_9ACTN</name>
<dbReference type="Proteomes" id="UP000253495">
    <property type="component" value="Unassembled WGS sequence"/>
</dbReference>
<sequence length="498" mass="53299">MSKPDTPDQPRGEPGRRLHLVPDPDPTAEPGFTTGTSSPDELHRDRAGDPHPDTPDLPPDPETEQRAWAEIGRARSELPDRDETMFATYLGSVVRDLAPTSEADPANILASLLAATGVYLGPRPHIRAGDDRHPLLIWPLVIGRTSIGRKGAGYSAAKRLLTAADAEFVAANIHSGLTSGEGLAQVFSDDEDDGATGPDETTGTGKTGKPSRARLLPPGDRRLLAFEPEWANVMARMRREGNTLSATLRGAWEGGNLSTLGVNARIVRDTHVGILTHITPGEFKAKVSGSDLAGGTYNRFLPVFVAQTQFLPAGTGASPELLEHLGNDLRTRLDIGARLGQLTFTHDAAYAWRRLYVEFGGHSTDDGPIEQFLSRAAPNCLRVAGIHAALDGTPHIHPEHLAAAAAFIRYAVASARAIFTAASPQRAKLARFIAEAGAQGRARTEISRDCFGGNESKTDIDAWLDQLIERGEITKDIQRPAGGKGGRAKETYIATDAS</sequence>
<evidence type="ECO:0000256" key="1">
    <source>
        <dbReference type="SAM" id="MobiDB-lite"/>
    </source>
</evidence>
<evidence type="ECO:0000313" key="2">
    <source>
        <dbReference type="EMBL" id="RCW37487.1"/>
    </source>
</evidence>
<dbReference type="AlphaFoldDB" id="A0A368V8G0"/>
<dbReference type="RefSeq" id="WP_114455156.1">
    <property type="nucleotide sequence ID" value="NZ_QPJC01000027.1"/>
</dbReference>
<feature type="region of interest" description="Disordered" evidence="1">
    <location>
        <begin position="1"/>
        <end position="64"/>
    </location>
</feature>
<accession>A0A368V8G0</accession>
<protein>
    <submittedName>
        <fullName evidence="2">Uncharacterized protein DUF3987</fullName>
    </submittedName>
</protein>
<proteinExistence type="predicted"/>
<feature type="region of interest" description="Disordered" evidence="1">
    <location>
        <begin position="478"/>
        <end position="498"/>
    </location>
</feature>
<dbReference type="EMBL" id="QPJC01000027">
    <property type="protein sequence ID" value="RCW37487.1"/>
    <property type="molecule type" value="Genomic_DNA"/>
</dbReference>
<dbReference type="Pfam" id="PF13148">
    <property type="entry name" value="DUF3987"/>
    <property type="match status" value="1"/>
</dbReference>
<feature type="compositionally biased region" description="Basic and acidic residues" evidence="1">
    <location>
        <begin position="1"/>
        <end position="22"/>
    </location>
</feature>
<gene>
    <name evidence="2" type="ORF">DFQ14_1274</name>
</gene>
<feature type="compositionally biased region" description="Basic and acidic residues" evidence="1">
    <location>
        <begin position="40"/>
        <end position="54"/>
    </location>
</feature>
<dbReference type="InterPro" id="IPR025048">
    <property type="entry name" value="DUF3987"/>
</dbReference>
<reference evidence="2 3" key="1">
    <citation type="submission" date="2018-07" db="EMBL/GenBank/DDBJ databases">
        <title>Genomic Encyclopedia of Type Strains, Phase III (KMG-III): the genomes of soil and plant-associated and newly described type strains.</title>
        <authorList>
            <person name="Whitman W."/>
        </authorList>
    </citation>
    <scope>NUCLEOTIDE SEQUENCE [LARGE SCALE GENOMIC DNA]</scope>
    <source>
        <strain evidence="2 3">CECT 8575</strain>
    </source>
</reference>
<evidence type="ECO:0000313" key="3">
    <source>
        <dbReference type="Proteomes" id="UP000253495"/>
    </source>
</evidence>
<dbReference type="OrthoDB" id="6272730at2"/>
<organism evidence="2 3">
    <name type="scientific">Halopolyspora algeriensis</name>
    <dbReference type="NCBI Taxonomy" id="1500506"/>
    <lineage>
        <taxon>Bacteria</taxon>
        <taxon>Bacillati</taxon>
        <taxon>Actinomycetota</taxon>
        <taxon>Actinomycetes</taxon>
        <taxon>Actinomycetes incertae sedis</taxon>
        <taxon>Halopolyspora</taxon>
    </lineage>
</organism>
<keyword evidence="3" id="KW-1185">Reference proteome</keyword>